<dbReference type="Proteomes" id="UP000198211">
    <property type="component" value="Unassembled WGS sequence"/>
</dbReference>
<reference evidence="2" key="1">
    <citation type="submission" date="2017-03" db="EMBL/GenBank/DDBJ databases">
        <title>Phytopthora megakarya and P. palmivora, two closely related causual agents of cacao black pod achieved similar genome size and gene model numbers by different mechanisms.</title>
        <authorList>
            <person name="Ali S."/>
            <person name="Shao J."/>
            <person name="Larry D.J."/>
            <person name="Kronmiller B."/>
            <person name="Shen D."/>
            <person name="Strem M.D."/>
            <person name="Melnick R.L."/>
            <person name="Guiltinan M.J."/>
            <person name="Tyler B.M."/>
            <person name="Meinhardt L.W."/>
            <person name="Bailey B.A."/>
        </authorList>
    </citation>
    <scope>NUCLEOTIDE SEQUENCE [LARGE SCALE GENOMIC DNA]</scope>
    <source>
        <strain evidence="2">zdho120</strain>
    </source>
</reference>
<comment type="caution">
    <text evidence="1">The sequence shown here is derived from an EMBL/GenBank/DDBJ whole genome shotgun (WGS) entry which is preliminary data.</text>
</comment>
<protein>
    <submittedName>
        <fullName evidence="1">Uncharacterized protein</fullName>
    </submittedName>
</protein>
<keyword evidence="2" id="KW-1185">Reference proteome</keyword>
<accession>A0A225UWD3</accession>
<evidence type="ECO:0000313" key="1">
    <source>
        <dbReference type="EMBL" id="OWY97271.1"/>
    </source>
</evidence>
<dbReference type="OrthoDB" id="126324at2759"/>
<dbReference type="AlphaFoldDB" id="A0A225UWD3"/>
<gene>
    <name evidence="1" type="ORF">PHMEG_00032251</name>
</gene>
<evidence type="ECO:0000313" key="2">
    <source>
        <dbReference type="Proteomes" id="UP000198211"/>
    </source>
</evidence>
<proteinExistence type="predicted"/>
<organism evidence="1 2">
    <name type="scientific">Phytophthora megakarya</name>
    <dbReference type="NCBI Taxonomy" id="4795"/>
    <lineage>
        <taxon>Eukaryota</taxon>
        <taxon>Sar</taxon>
        <taxon>Stramenopiles</taxon>
        <taxon>Oomycota</taxon>
        <taxon>Peronosporomycetes</taxon>
        <taxon>Peronosporales</taxon>
        <taxon>Peronosporaceae</taxon>
        <taxon>Phytophthora</taxon>
    </lineage>
</organism>
<dbReference type="EMBL" id="NBNE01010660">
    <property type="protein sequence ID" value="OWY97271.1"/>
    <property type="molecule type" value="Genomic_DNA"/>
</dbReference>
<sequence length="101" mass="11150">MAGGRFDPDGDVNMDAGPTVPQPIYEVVRPPKLVSWNIPRSCLTGEVFERVVATVKGAIQPEVLHIISSYILQRPLEAITDNDVPLSEREVKLSSMSLFLM</sequence>
<name>A0A225UWD3_9STRA</name>